<name>A0ABQ4XNL3_9ASTR</name>
<gene>
    <name evidence="1" type="ORF">Tco_0681533</name>
</gene>
<dbReference type="EMBL" id="BQNB010009685">
    <property type="protein sequence ID" value="GJS66969.1"/>
    <property type="molecule type" value="Genomic_DNA"/>
</dbReference>
<dbReference type="Proteomes" id="UP001151760">
    <property type="component" value="Unassembled WGS sequence"/>
</dbReference>
<evidence type="ECO:0000313" key="1">
    <source>
        <dbReference type="EMBL" id="GJS66969.1"/>
    </source>
</evidence>
<comment type="caution">
    <text evidence="1">The sequence shown here is derived from an EMBL/GenBank/DDBJ whole genome shotgun (WGS) entry which is preliminary data.</text>
</comment>
<accession>A0ABQ4XNL3</accession>
<organism evidence="1 2">
    <name type="scientific">Tanacetum coccineum</name>
    <dbReference type="NCBI Taxonomy" id="301880"/>
    <lineage>
        <taxon>Eukaryota</taxon>
        <taxon>Viridiplantae</taxon>
        <taxon>Streptophyta</taxon>
        <taxon>Embryophyta</taxon>
        <taxon>Tracheophyta</taxon>
        <taxon>Spermatophyta</taxon>
        <taxon>Magnoliopsida</taxon>
        <taxon>eudicotyledons</taxon>
        <taxon>Gunneridae</taxon>
        <taxon>Pentapetalae</taxon>
        <taxon>asterids</taxon>
        <taxon>campanulids</taxon>
        <taxon>Asterales</taxon>
        <taxon>Asteraceae</taxon>
        <taxon>Asteroideae</taxon>
        <taxon>Anthemideae</taxon>
        <taxon>Anthemidinae</taxon>
        <taxon>Tanacetum</taxon>
    </lineage>
</organism>
<sequence length="162" mass="18461">MLGEYECSSLALNRGMKKIEDEIRSLKIKLYNSALFIARTGQSLLWAVLAIPDISGGHLAYQGPPLSRRSNFSLFVGKERVHDYRLGIKSYQIKINITAPTLTVLGIENLKPYTIITHPFINIVNENSKHEKRVMDIEELPKKIDATLKKVLKKVWEIDIEV</sequence>
<protein>
    <submittedName>
        <fullName evidence="1">Uncharacterized protein</fullName>
    </submittedName>
</protein>
<proteinExistence type="predicted"/>
<evidence type="ECO:0000313" key="2">
    <source>
        <dbReference type="Proteomes" id="UP001151760"/>
    </source>
</evidence>
<reference evidence="1" key="2">
    <citation type="submission" date="2022-01" db="EMBL/GenBank/DDBJ databases">
        <authorList>
            <person name="Yamashiro T."/>
            <person name="Shiraishi A."/>
            <person name="Satake H."/>
            <person name="Nakayama K."/>
        </authorList>
    </citation>
    <scope>NUCLEOTIDE SEQUENCE</scope>
</reference>
<keyword evidence="2" id="KW-1185">Reference proteome</keyword>
<reference evidence="1" key="1">
    <citation type="journal article" date="2022" name="Int. J. Mol. Sci.">
        <title>Draft Genome of Tanacetum Coccineum: Genomic Comparison of Closely Related Tanacetum-Family Plants.</title>
        <authorList>
            <person name="Yamashiro T."/>
            <person name="Shiraishi A."/>
            <person name="Nakayama K."/>
            <person name="Satake H."/>
        </authorList>
    </citation>
    <scope>NUCLEOTIDE SEQUENCE</scope>
</reference>